<evidence type="ECO:0000313" key="11">
    <source>
        <dbReference type="Proteomes" id="UP000243207"/>
    </source>
</evidence>
<dbReference type="Gene3D" id="1.10.287.130">
    <property type="match status" value="1"/>
</dbReference>
<keyword evidence="5" id="KW-0175">Coiled coil</keyword>
<dbReference type="OrthoDB" id="9770473at2"/>
<dbReference type="InterPro" id="IPR036890">
    <property type="entry name" value="HATPase_C_sf"/>
</dbReference>
<dbReference type="SUPFAM" id="SSF55874">
    <property type="entry name" value="ATPase domain of HSP90 chaperone/DNA topoisomerase II/histidine kinase"/>
    <property type="match status" value="1"/>
</dbReference>
<feature type="modified residue" description="4-aspartylphosphate" evidence="4">
    <location>
        <position position="619"/>
    </location>
</feature>
<dbReference type="RefSeq" id="WP_093393202.1">
    <property type="nucleotide sequence ID" value="NZ_LT629736.1"/>
</dbReference>
<evidence type="ECO:0000256" key="2">
    <source>
        <dbReference type="ARBA" id="ARBA00012438"/>
    </source>
</evidence>
<gene>
    <name evidence="10" type="ORF">SAMN05216421_1716</name>
</gene>
<dbReference type="InterPro" id="IPR036097">
    <property type="entry name" value="HisK_dim/P_sf"/>
</dbReference>
<feature type="domain" description="PAS" evidence="9">
    <location>
        <begin position="184"/>
        <end position="254"/>
    </location>
</feature>
<feature type="coiled-coil region" evidence="5">
    <location>
        <begin position="156"/>
        <end position="183"/>
    </location>
</feature>
<evidence type="ECO:0000259" key="9">
    <source>
        <dbReference type="PROSITE" id="PS50112"/>
    </source>
</evidence>
<keyword evidence="10" id="KW-0418">Kinase</keyword>
<dbReference type="Pfam" id="PF08447">
    <property type="entry name" value="PAS_3"/>
    <property type="match status" value="1"/>
</dbReference>
<evidence type="ECO:0000313" key="10">
    <source>
        <dbReference type="EMBL" id="SDS54263.1"/>
    </source>
</evidence>
<dbReference type="AlphaFoldDB" id="A0A1H1T2C7"/>
<dbReference type="PRINTS" id="PR00344">
    <property type="entry name" value="BCTRLSENSOR"/>
</dbReference>
<dbReference type="Pfam" id="PF00072">
    <property type="entry name" value="Response_reg"/>
    <property type="match status" value="1"/>
</dbReference>
<dbReference type="SUPFAM" id="SSF47384">
    <property type="entry name" value="Homodimeric domain of signal transducing histidine kinase"/>
    <property type="match status" value="1"/>
</dbReference>
<dbReference type="PANTHER" id="PTHR43065">
    <property type="entry name" value="SENSOR HISTIDINE KINASE"/>
    <property type="match status" value="1"/>
</dbReference>
<dbReference type="InterPro" id="IPR005467">
    <property type="entry name" value="His_kinase_dom"/>
</dbReference>
<evidence type="ECO:0000256" key="3">
    <source>
        <dbReference type="ARBA" id="ARBA00022553"/>
    </source>
</evidence>
<proteinExistence type="predicted"/>
<reference evidence="11" key="1">
    <citation type="submission" date="2016-10" db="EMBL/GenBank/DDBJ databases">
        <authorList>
            <person name="Varghese N."/>
            <person name="Submissions S."/>
        </authorList>
    </citation>
    <scope>NUCLEOTIDE SEQUENCE [LARGE SCALE GENOMIC DNA]</scope>
    <source>
        <strain evidence="11">NRRL B-51270</strain>
    </source>
</reference>
<dbReference type="EC" id="2.7.13.3" evidence="2"/>
<dbReference type="InterPro" id="IPR003661">
    <property type="entry name" value="HisK_dim/P_dom"/>
</dbReference>
<organism evidence="10 11">
    <name type="scientific">Halopseudomonas xinjiangensis</name>
    <dbReference type="NCBI Taxonomy" id="487184"/>
    <lineage>
        <taxon>Bacteria</taxon>
        <taxon>Pseudomonadati</taxon>
        <taxon>Pseudomonadota</taxon>
        <taxon>Gammaproteobacteria</taxon>
        <taxon>Pseudomonadales</taxon>
        <taxon>Pseudomonadaceae</taxon>
        <taxon>Halopseudomonas</taxon>
    </lineage>
</organism>
<protein>
    <recommendedName>
        <fullName evidence="2">histidine kinase</fullName>
        <ecNumber evidence="2">2.7.13.3</ecNumber>
    </recommendedName>
</protein>
<dbReference type="Gene3D" id="3.40.50.2300">
    <property type="match status" value="1"/>
</dbReference>
<dbReference type="Proteomes" id="UP000243207">
    <property type="component" value="Chromosome I"/>
</dbReference>
<feature type="domain" description="Histidine kinase" evidence="7">
    <location>
        <begin position="322"/>
        <end position="546"/>
    </location>
</feature>
<dbReference type="InterPro" id="IPR000014">
    <property type="entry name" value="PAS"/>
</dbReference>
<dbReference type="SMART" id="SM00448">
    <property type="entry name" value="REC"/>
    <property type="match status" value="1"/>
</dbReference>
<dbReference type="Gene3D" id="3.30.450.20">
    <property type="entry name" value="PAS domain"/>
    <property type="match status" value="2"/>
</dbReference>
<accession>A0A1H1T2C7</accession>
<keyword evidence="10" id="KW-0808">Transferase</keyword>
<name>A0A1H1T2C7_9GAMM</name>
<dbReference type="PANTHER" id="PTHR43065:SF42">
    <property type="entry name" value="TWO-COMPONENT SENSOR PPRA"/>
    <property type="match status" value="1"/>
</dbReference>
<dbReference type="InterPro" id="IPR004358">
    <property type="entry name" value="Sig_transdc_His_kin-like_C"/>
</dbReference>
<dbReference type="InterPro" id="IPR035965">
    <property type="entry name" value="PAS-like_dom_sf"/>
</dbReference>
<dbReference type="STRING" id="487184.SAMN05216421_1716"/>
<dbReference type="SMART" id="SM00091">
    <property type="entry name" value="PAS"/>
    <property type="match status" value="1"/>
</dbReference>
<evidence type="ECO:0000259" key="8">
    <source>
        <dbReference type="PROSITE" id="PS50110"/>
    </source>
</evidence>
<dbReference type="Pfam" id="PF02518">
    <property type="entry name" value="HATPase_c"/>
    <property type="match status" value="1"/>
</dbReference>
<dbReference type="SMART" id="SM00388">
    <property type="entry name" value="HisKA"/>
    <property type="match status" value="1"/>
</dbReference>
<dbReference type="InterPro" id="IPR001789">
    <property type="entry name" value="Sig_transdc_resp-reg_receiver"/>
</dbReference>
<dbReference type="InterPro" id="IPR003594">
    <property type="entry name" value="HATPase_dom"/>
</dbReference>
<dbReference type="SMART" id="SM00387">
    <property type="entry name" value="HATPase_c"/>
    <property type="match status" value="1"/>
</dbReference>
<dbReference type="InterPro" id="IPR011006">
    <property type="entry name" value="CheY-like_superfamily"/>
</dbReference>
<sequence>MNSEHLFLAGGGEMGGRMRERDWSTTPLGSPDTWPQSLRSAVSICLNSPVLGTVLWGPDLCMLYNDTYIPSMAERHPDALGRPVAEVWKETWDAVAPMFHHAMATGEGFAEERIELPMVRRGQLEMTYWNITASPIRGEDGSVVGLFNQGFEITSQIVAERERASAQQQLQQLNERLATEVTVRTEERDLMWDTAPDLMGIIDFDGILKRVNPAWGKLLGYSEEELVGHHVNEFVVSDDHSATVNAYEQAARGEQLQVTNRYRHKDGSVRWLSWTAAPAGNLTYATGRDITCEKEREAELAKAQAQLRQSQKMEAVGQLTGGLAHDFNNLLMAISASLDLIRLRIDQGRPRDTGKYIDAAQGASKRAASLTHRLLAFSRRQTLAPRPVDANELIEGMLDMIRRTVGPEISVECSGDAEPWIALVDASQLENALLNLCINSRDAMPNGGDIHIEIHNRYVTPEESRPHDLPVGEYLRLRVSDTGTGMPPDVIARAFDPFFTTKPIGMGTGLGLSMIYGFAKQSGGQVRLTSAVDQGTQVSIYLPRHQGVAKSKRTESSRSLLPIANADETVLVVDDDPTVRMLVIDVLEDLGYRVIQVANGLAGLEVLHSDVRIDLMITDVGLPGGMNGRQLADAGRVKRPHLPVLFITGYAEQALFNIANAETGMAVLTKPFAVSSLAARIRQLLRTE</sequence>
<dbReference type="SUPFAM" id="SSF52172">
    <property type="entry name" value="CheY-like"/>
    <property type="match status" value="1"/>
</dbReference>
<dbReference type="NCBIfam" id="TIGR00229">
    <property type="entry name" value="sensory_box"/>
    <property type="match status" value="1"/>
</dbReference>
<dbReference type="Pfam" id="PF00512">
    <property type="entry name" value="HisKA"/>
    <property type="match status" value="1"/>
</dbReference>
<dbReference type="CDD" id="cd18161">
    <property type="entry name" value="REC_hyHK_blue-like"/>
    <property type="match status" value="1"/>
</dbReference>
<dbReference type="EMBL" id="LT629736">
    <property type="protein sequence ID" value="SDS54263.1"/>
    <property type="molecule type" value="Genomic_DNA"/>
</dbReference>
<feature type="region of interest" description="Disordered" evidence="6">
    <location>
        <begin position="10"/>
        <end position="32"/>
    </location>
</feature>
<dbReference type="PROSITE" id="PS50110">
    <property type="entry name" value="RESPONSE_REGULATORY"/>
    <property type="match status" value="1"/>
</dbReference>
<dbReference type="CDD" id="cd00130">
    <property type="entry name" value="PAS"/>
    <property type="match status" value="1"/>
</dbReference>
<evidence type="ECO:0000259" key="7">
    <source>
        <dbReference type="PROSITE" id="PS50109"/>
    </source>
</evidence>
<dbReference type="PROSITE" id="PS50112">
    <property type="entry name" value="PAS"/>
    <property type="match status" value="1"/>
</dbReference>
<keyword evidence="11" id="KW-1185">Reference proteome</keyword>
<dbReference type="SUPFAM" id="SSF55785">
    <property type="entry name" value="PYP-like sensor domain (PAS domain)"/>
    <property type="match status" value="2"/>
</dbReference>
<feature type="domain" description="Response regulatory" evidence="8">
    <location>
        <begin position="569"/>
        <end position="685"/>
    </location>
</feature>
<dbReference type="Gene3D" id="3.30.565.10">
    <property type="entry name" value="Histidine kinase-like ATPase, C-terminal domain"/>
    <property type="match status" value="1"/>
</dbReference>
<evidence type="ECO:0000256" key="1">
    <source>
        <dbReference type="ARBA" id="ARBA00000085"/>
    </source>
</evidence>
<dbReference type="GO" id="GO:0000155">
    <property type="term" value="F:phosphorelay sensor kinase activity"/>
    <property type="evidence" value="ECO:0007669"/>
    <property type="project" value="InterPro"/>
</dbReference>
<comment type="catalytic activity">
    <reaction evidence="1">
        <text>ATP + protein L-histidine = ADP + protein N-phospho-L-histidine.</text>
        <dbReference type="EC" id="2.7.13.3"/>
    </reaction>
</comment>
<dbReference type="InterPro" id="IPR013655">
    <property type="entry name" value="PAS_fold_3"/>
</dbReference>
<evidence type="ECO:0000256" key="5">
    <source>
        <dbReference type="SAM" id="Coils"/>
    </source>
</evidence>
<evidence type="ECO:0000256" key="6">
    <source>
        <dbReference type="SAM" id="MobiDB-lite"/>
    </source>
</evidence>
<dbReference type="PROSITE" id="PS50109">
    <property type="entry name" value="HIS_KIN"/>
    <property type="match status" value="1"/>
</dbReference>
<evidence type="ECO:0000256" key="4">
    <source>
        <dbReference type="PROSITE-ProRule" id="PRU00169"/>
    </source>
</evidence>
<keyword evidence="3 4" id="KW-0597">Phosphoprotein</keyword>